<evidence type="ECO:0000256" key="1">
    <source>
        <dbReference type="SAM" id="MobiDB-lite"/>
    </source>
</evidence>
<organism evidence="2 3">
    <name type="scientific">Solanum tuberosum</name>
    <name type="common">Potato</name>
    <dbReference type="NCBI Taxonomy" id="4113"/>
    <lineage>
        <taxon>Eukaryota</taxon>
        <taxon>Viridiplantae</taxon>
        <taxon>Streptophyta</taxon>
        <taxon>Embryophyta</taxon>
        <taxon>Tracheophyta</taxon>
        <taxon>Spermatophyta</taxon>
        <taxon>Magnoliopsida</taxon>
        <taxon>eudicotyledons</taxon>
        <taxon>Gunneridae</taxon>
        <taxon>Pentapetalae</taxon>
        <taxon>asterids</taxon>
        <taxon>lamiids</taxon>
        <taxon>Solanales</taxon>
        <taxon>Solanaceae</taxon>
        <taxon>Solanoideae</taxon>
        <taxon>Solaneae</taxon>
        <taxon>Solanum</taxon>
    </lineage>
</organism>
<feature type="region of interest" description="Disordered" evidence="1">
    <location>
        <begin position="1"/>
        <end position="22"/>
    </location>
</feature>
<dbReference type="EnsemblPlants" id="PGSC0003DMT400012103">
    <property type="protein sequence ID" value="PGSC0003DMT400012103"/>
    <property type="gene ID" value="PGSC0003DMG402004751"/>
</dbReference>
<proteinExistence type="predicted"/>
<dbReference type="HOGENOM" id="CLU_2324830_0_0_1"/>
<feature type="compositionally biased region" description="Basic and acidic residues" evidence="1">
    <location>
        <begin position="1"/>
        <end position="10"/>
    </location>
</feature>
<protein>
    <submittedName>
        <fullName evidence="2">Uncharacterized protein</fullName>
    </submittedName>
</protein>
<accession>M1A0Q4</accession>
<dbReference type="PaxDb" id="4113-PGSC0003DMT400012103"/>
<dbReference type="Proteomes" id="UP000011115">
    <property type="component" value="Unassembled WGS sequence"/>
</dbReference>
<reference evidence="2" key="2">
    <citation type="submission" date="2015-06" db="UniProtKB">
        <authorList>
            <consortium name="EnsemblPlants"/>
        </authorList>
    </citation>
    <scope>IDENTIFICATION</scope>
    <source>
        <strain evidence="2">DM1-3 516 R44</strain>
    </source>
</reference>
<dbReference type="AlphaFoldDB" id="M1A0Q4"/>
<name>M1A0Q4_SOLTU</name>
<dbReference type="InParanoid" id="M1A0Q4"/>
<sequence>MVKRPLRESLSRLGGPARGESSLHSLPRYALCAPEKEEPDAHPSMPRVLSVPNWFRVWVVVFLYNIERSSPMSLLFRFSTLVKGIIVVSLYGLGQSSSH</sequence>
<reference evidence="3" key="1">
    <citation type="journal article" date="2011" name="Nature">
        <title>Genome sequence and analysis of the tuber crop potato.</title>
        <authorList>
            <consortium name="The Potato Genome Sequencing Consortium"/>
        </authorList>
    </citation>
    <scope>NUCLEOTIDE SEQUENCE [LARGE SCALE GENOMIC DNA]</scope>
    <source>
        <strain evidence="3">cv. DM1-3 516 R44</strain>
    </source>
</reference>
<evidence type="ECO:0000313" key="2">
    <source>
        <dbReference type="EnsemblPlants" id="PGSC0003DMT400012103"/>
    </source>
</evidence>
<evidence type="ECO:0000313" key="3">
    <source>
        <dbReference type="Proteomes" id="UP000011115"/>
    </source>
</evidence>
<dbReference type="Gramene" id="PGSC0003DMT400012103">
    <property type="protein sequence ID" value="PGSC0003DMT400012103"/>
    <property type="gene ID" value="PGSC0003DMG402004751"/>
</dbReference>
<keyword evidence="3" id="KW-1185">Reference proteome</keyword>